<evidence type="ECO:0000313" key="4">
    <source>
        <dbReference type="Proteomes" id="UP001295684"/>
    </source>
</evidence>
<keyword evidence="2" id="KW-0732">Signal</keyword>
<feature type="transmembrane region" description="Helical" evidence="1">
    <location>
        <begin position="1973"/>
        <end position="1996"/>
    </location>
</feature>
<keyword evidence="1" id="KW-1133">Transmembrane helix</keyword>
<keyword evidence="1" id="KW-0812">Transmembrane</keyword>
<feature type="transmembrane region" description="Helical" evidence="1">
    <location>
        <begin position="1842"/>
        <end position="1871"/>
    </location>
</feature>
<organism evidence="3 4">
    <name type="scientific">Euplotes crassus</name>
    <dbReference type="NCBI Taxonomy" id="5936"/>
    <lineage>
        <taxon>Eukaryota</taxon>
        <taxon>Sar</taxon>
        <taxon>Alveolata</taxon>
        <taxon>Ciliophora</taxon>
        <taxon>Intramacronucleata</taxon>
        <taxon>Spirotrichea</taxon>
        <taxon>Hypotrichia</taxon>
        <taxon>Euplotida</taxon>
        <taxon>Euplotidae</taxon>
        <taxon>Moneuplotes</taxon>
    </lineage>
</organism>
<accession>A0AAD1XCG6</accession>
<dbReference type="PANTHER" id="PTHR13715">
    <property type="entry name" value="RYANODINE RECEPTOR AND IP3 RECEPTOR"/>
    <property type="match status" value="1"/>
</dbReference>
<comment type="caution">
    <text evidence="3">The sequence shown here is derived from an EMBL/GenBank/DDBJ whole genome shotgun (WGS) entry which is preliminary data.</text>
</comment>
<reference evidence="3" key="1">
    <citation type="submission" date="2023-07" db="EMBL/GenBank/DDBJ databases">
        <authorList>
            <consortium name="AG Swart"/>
            <person name="Singh M."/>
            <person name="Singh A."/>
            <person name="Seah K."/>
            <person name="Emmerich C."/>
        </authorList>
    </citation>
    <scope>NUCLEOTIDE SEQUENCE</scope>
    <source>
        <strain evidence="3">DP1</strain>
    </source>
</reference>
<feature type="transmembrane region" description="Helical" evidence="1">
    <location>
        <begin position="1891"/>
        <end position="1913"/>
    </location>
</feature>
<dbReference type="PANTHER" id="PTHR13715:SF99">
    <property type="entry name" value="INOSITOL 1,4,5-TRISPHOSPHATE RECEPTOR-LIKE PROTEIN A"/>
    <property type="match status" value="1"/>
</dbReference>
<dbReference type="EMBL" id="CAMPGE010007070">
    <property type="protein sequence ID" value="CAI2365997.1"/>
    <property type="molecule type" value="Genomic_DNA"/>
</dbReference>
<keyword evidence="4" id="KW-1185">Reference proteome</keyword>
<keyword evidence="1" id="KW-0472">Membrane</keyword>
<evidence type="ECO:0000313" key="3">
    <source>
        <dbReference type="EMBL" id="CAI2365997.1"/>
    </source>
</evidence>
<protein>
    <submittedName>
        <fullName evidence="3">Uncharacterized protein</fullName>
    </submittedName>
</protein>
<sequence length="2193" mass="257624">MLSTFVPLRNTLLVCIVILYYPCIPTSCCSENKTGDTKMLLDLKEHEEETCIEVDEWLLQGETKSDSSIFPNTEYFLATIVSNKFTYLGQIGFLDVDLVKEKEGHQIELEIVEKSQNTVSVDQAEQAVTANDPYIVLDHQSHYLNYSHHYNFEGSPTSDTLKELMLIEVPCLTDIPLTNSFFITYFPHQRRILFTTALRFYNSLEEYYYYAWKYLGYEDEILTICTHPQIFEVEGVSEGQDLLTNFQLLIKVPNMENTYLRRVPTNEPGVNKIIASVFEQKKKKEFLFHLTKLNSFDRDIERIDRDLFYAKRKCIISEEESIRELDTESLRDIYISMKQYIHYFLKYMLKKEPNATKCDSSSYMCINGYQDVSLLYHFNQAFEFEKYLKILKDIRTEYLTREKDCKSLNISHFYYYFCCCEYILALGCSDPKTTPFSALKNAKTIITHPLELTELHHPNPLPQPPTATPSCPQPILPPAFNPSLTPHQPKAKPNSASVHDYRRVMSLQRICEHVYGIGDGEDVYELKCFLPFVNYEFDRGLEECNLNILYGIMTSNYKDAFCVWSGNRLNIPAIKFICRKLRSLVSEVIRLDIERMIQRATEYKNEKLRDTEFTDRMYFRGRAEVQIKQHLEIGTNADQNSLGKDSLLRSLFLLVVYSMGIRIGVESMNYFSKDWGELIIKCFKHDIHHFHIQGLLIRFFTNIYSYNVEDEVYSEVKLRDIDLITTIIIEKVKVIEDFESVDALFFMNEAFELFLSLLQSPYNEDMMSFKLQRDLQFNFLLKVLLKLSKIEVVGTPHAFDYTKFTHLYDKYLIEANDALANNKCGEVDVVIQSYHRDIVLQIFKIFCLMSKNRKHRNKKGGVFHQLHFSPRKFYFPLKINEKDFIRMIHDVIIKWINFEDEPDISSKIFDTIMKFDKPTIKAGQELAEISRFEEDISTACLKTLPFFTHLNESDVPEVVLLEQKLDIIKSEFIEANEMRYKEQELYDSHMNNIWNIILLITKANGLIDFDEDTNDECVYVLYQFISNCYECLIEASKYPLLSESIWKFNGNFFSICWKNKSCNDLHQELLMTVLRKCNIAKLNLDSFDLLRAVASKLGHCLHDKEKLINGEISGKFLHAFNPQRNRVKRNERLFEYAIHMINQHPDAGLRSLLKASKGETSKKASIHNEGYDLQAWCREEGMESSLMRIIKKKFRKDIKVIEDEEAKGIVIRRFQLFIHRLLQNIETLYPNSDTQDYILHSCAMLAEVLNDDKIMKKPEIKFMFYTEHSIKVIFSLILRQYNFLDCAPKMRHFAFLFLAKLVQIDIKSARKCFRVWTHSKDNKNKLFDRIINLAGQFNSYFCDENISRLLINDLDKTDYKEFILVLKWLTMLCKNNTLWQNYLSKQDNSVQNQNLLLPILEILRTGVLCLNHEYVIDLLRTVVGFMIETINGRNEYHINQYVTATVFQYSIAVIQAGFSSADLEFLRKAQKESSFELSKNAFGRTMTKASLAVSQKLNLLKQEVLCMINCLILPGKEHFIRNEENYECFNNMLKLNYVQYRIYKYDNYTTELFNQDSKLSKVYNINLGFQCYYLIAELWDNNYENNLNCVQLIDTEKTLSKYWKLVKSLWFKFNPLKGKYKQIVEQKYRPFENDKNLLRKATRFFDSYSSNIEIVMPDGRMVNRYFEILPPFLSFTQTEKDSFWIQANLDNSKTAVASFASFADDKIDELFIQQEIQNLWFCPRDVSKNNWLSDILRILILMINFIIFFSLEINEGEILDKPQLFDLSFSITKTIQTILGILILLLFGYITMIQGAIMIKLQSKRALKREEDINKRKKSIRILKLISYMVNNLEDTFQIRNIWCLLTCLGFSLAGIFVDFFWFSFTLTYMLIFSPQILEVTNAVWKPKKRIGSTVILSSIILYWFSIIAYVYFSNDFNLVVEGSNETLLRCIAVIFDSWYKFGLGAFLAENGRSSILEQVEERMEYKIHASRMIFDFLFFFIVPTLLLSILSGIIIDNFGERRAKSDSIKQRQNDLCFVCGKLSSDLADFEHHCKFTHNIWDYMYYIGYIRSMKESQRKDYRDIHVFNCLKLHKNDWFPAYQDFAEERAKHQMSQNMLGEIITNCSNEHQDKSPSEKDSEFLKEYDQKTVDQFVNTTKQQIEEINNKIEDKISSVHAEMADQISSIQSEMKTQMDCMSSKIDLILSKINPSKS</sequence>
<gene>
    <name evidence="3" type="ORF">ECRASSUSDP1_LOCUS7266</name>
</gene>
<proteinExistence type="predicted"/>
<evidence type="ECO:0000256" key="2">
    <source>
        <dbReference type="SAM" id="SignalP"/>
    </source>
</evidence>
<name>A0AAD1XCG6_EUPCR</name>
<feature type="chain" id="PRO_5041974659" evidence="2">
    <location>
        <begin position="29"/>
        <end position="2193"/>
    </location>
</feature>
<dbReference type="Gene3D" id="1.10.287.70">
    <property type="match status" value="1"/>
</dbReference>
<dbReference type="Proteomes" id="UP001295684">
    <property type="component" value="Unassembled WGS sequence"/>
</dbReference>
<feature type="signal peptide" evidence="2">
    <location>
        <begin position="1"/>
        <end position="28"/>
    </location>
</feature>
<dbReference type="GO" id="GO:0006816">
    <property type="term" value="P:calcium ion transport"/>
    <property type="evidence" value="ECO:0007669"/>
    <property type="project" value="InterPro"/>
</dbReference>
<feature type="transmembrane region" description="Helical" evidence="1">
    <location>
        <begin position="1774"/>
        <end position="1799"/>
    </location>
</feature>
<evidence type="ECO:0000256" key="1">
    <source>
        <dbReference type="SAM" id="Phobius"/>
    </source>
</evidence>
<dbReference type="InterPro" id="IPR015925">
    <property type="entry name" value="Ryanodine_IP3_receptor"/>
</dbReference>